<gene>
    <name evidence="2" type="ORF">N656DRAFT_609656</name>
</gene>
<organism evidence="2 3">
    <name type="scientific">Canariomyces notabilis</name>
    <dbReference type="NCBI Taxonomy" id="2074819"/>
    <lineage>
        <taxon>Eukaryota</taxon>
        <taxon>Fungi</taxon>
        <taxon>Dikarya</taxon>
        <taxon>Ascomycota</taxon>
        <taxon>Pezizomycotina</taxon>
        <taxon>Sordariomycetes</taxon>
        <taxon>Sordariomycetidae</taxon>
        <taxon>Sordariales</taxon>
        <taxon>Chaetomiaceae</taxon>
        <taxon>Canariomyces</taxon>
    </lineage>
</organism>
<evidence type="ECO:0000313" key="3">
    <source>
        <dbReference type="Proteomes" id="UP001302812"/>
    </source>
</evidence>
<reference evidence="2" key="2">
    <citation type="submission" date="2023-05" db="EMBL/GenBank/DDBJ databases">
        <authorList>
            <consortium name="Lawrence Berkeley National Laboratory"/>
            <person name="Steindorff A."/>
            <person name="Hensen N."/>
            <person name="Bonometti L."/>
            <person name="Westerberg I."/>
            <person name="Brannstrom I.O."/>
            <person name="Guillou S."/>
            <person name="Cros-Aarteil S."/>
            <person name="Calhoun S."/>
            <person name="Haridas S."/>
            <person name="Kuo A."/>
            <person name="Mondo S."/>
            <person name="Pangilinan J."/>
            <person name="Riley R."/>
            <person name="Labutti K."/>
            <person name="Andreopoulos B."/>
            <person name="Lipzen A."/>
            <person name="Chen C."/>
            <person name="Yanf M."/>
            <person name="Daum C."/>
            <person name="Ng V."/>
            <person name="Clum A."/>
            <person name="Ohm R."/>
            <person name="Martin F."/>
            <person name="Silar P."/>
            <person name="Natvig D."/>
            <person name="Lalanne C."/>
            <person name="Gautier V."/>
            <person name="Ament-Velasquez S.L."/>
            <person name="Kruys A."/>
            <person name="Hutchinson M.I."/>
            <person name="Powell A.J."/>
            <person name="Barry K."/>
            <person name="Miller A.N."/>
            <person name="Grigoriev I.V."/>
            <person name="Debuchy R."/>
            <person name="Gladieux P."/>
            <person name="Thoren M.H."/>
            <person name="Johannesson H."/>
        </authorList>
    </citation>
    <scope>NUCLEOTIDE SEQUENCE</scope>
    <source>
        <strain evidence="2">CBS 508.74</strain>
    </source>
</reference>
<feature type="transmembrane region" description="Helical" evidence="1">
    <location>
        <begin position="6"/>
        <end position="27"/>
    </location>
</feature>
<dbReference type="AlphaFoldDB" id="A0AAN6TGC8"/>
<keyword evidence="1" id="KW-0812">Transmembrane</keyword>
<sequence>MSRSLFYTLFYTFLLSEHYFVGSYWAIRGVTSLFGETRGTNCVTHGLSECCVPSTVRSKSSLRLEMPAAIACADPSLTEQLHIDKYRVEKCEPNSAPASSI</sequence>
<name>A0AAN6TGC8_9PEZI</name>
<dbReference type="GeneID" id="89934413"/>
<dbReference type="Proteomes" id="UP001302812">
    <property type="component" value="Unassembled WGS sequence"/>
</dbReference>
<evidence type="ECO:0000256" key="1">
    <source>
        <dbReference type="SAM" id="Phobius"/>
    </source>
</evidence>
<keyword evidence="3" id="KW-1185">Reference proteome</keyword>
<comment type="caution">
    <text evidence="2">The sequence shown here is derived from an EMBL/GenBank/DDBJ whole genome shotgun (WGS) entry which is preliminary data.</text>
</comment>
<proteinExistence type="predicted"/>
<dbReference type="EMBL" id="MU853338">
    <property type="protein sequence ID" value="KAK4113969.1"/>
    <property type="molecule type" value="Genomic_DNA"/>
</dbReference>
<keyword evidence="1" id="KW-1133">Transmembrane helix</keyword>
<protein>
    <submittedName>
        <fullName evidence="2">Uncharacterized protein</fullName>
    </submittedName>
</protein>
<evidence type="ECO:0000313" key="2">
    <source>
        <dbReference type="EMBL" id="KAK4113969.1"/>
    </source>
</evidence>
<reference evidence="2" key="1">
    <citation type="journal article" date="2023" name="Mol. Phylogenet. Evol.">
        <title>Genome-scale phylogeny and comparative genomics of the fungal order Sordariales.</title>
        <authorList>
            <person name="Hensen N."/>
            <person name="Bonometti L."/>
            <person name="Westerberg I."/>
            <person name="Brannstrom I.O."/>
            <person name="Guillou S."/>
            <person name="Cros-Aarteil S."/>
            <person name="Calhoun S."/>
            <person name="Haridas S."/>
            <person name="Kuo A."/>
            <person name="Mondo S."/>
            <person name="Pangilinan J."/>
            <person name="Riley R."/>
            <person name="LaButti K."/>
            <person name="Andreopoulos B."/>
            <person name="Lipzen A."/>
            <person name="Chen C."/>
            <person name="Yan M."/>
            <person name="Daum C."/>
            <person name="Ng V."/>
            <person name="Clum A."/>
            <person name="Steindorff A."/>
            <person name="Ohm R.A."/>
            <person name="Martin F."/>
            <person name="Silar P."/>
            <person name="Natvig D.O."/>
            <person name="Lalanne C."/>
            <person name="Gautier V."/>
            <person name="Ament-Velasquez S.L."/>
            <person name="Kruys A."/>
            <person name="Hutchinson M.I."/>
            <person name="Powell A.J."/>
            <person name="Barry K."/>
            <person name="Miller A.N."/>
            <person name="Grigoriev I.V."/>
            <person name="Debuchy R."/>
            <person name="Gladieux P."/>
            <person name="Hiltunen Thoren M."/>
            <person name="Johannesson H."/>
        </authorList>
    </citation>
    <scope>NUCLEOTIDE SEQUENCE</scope>
    <source>
        <strain evidence="2">CBS 508.74</strain>
    </source>
</reference>
<accession>A0AAN6TGC8</accession>
<keyword evidence="1" id="KW-0472">Membrane</keyword>
<dbReference type="RefSeq" id="XP_064671539.1">
    <property type="nucleotide sequence ID" value="XM_064810288.1"/>
</dbReference>